<protein>
    <submittedName>
        <fullName evidence="2">Uncharacterized protein</fullName>
    </submittedName>
</protein>
<evidence type="ECO:0000313" key="3">
    <source>
        <dbReference type="Proteomes" id="UP000216013"/>
    </source>
</evidence>
<evidence type="ECO:0000256" key="1">
    <source>
        <dbReference type="SAM" id="Coils"/>
    </source>
</evidence>
<dbReference type="InterPro" id="IPR027267">
    <property type="entry name" value="AH/BAR_dom_sf"/>
</dbReference>
<organism evidence="2 3">
    <name type="scientific">Terribacillus saccharophilus</name>
    <dbReference type="NCBI Taxonomy" id="361277"/>
    <lineage>
        <taxon>Bacteria</taxon>
        <taxon>Bacillati</taxon>
        <taxon>Bacillota</taxon>
        <taxon>Bacilli</taxon>
        <taxon>Bacillales</taxon>
        <taxon>Bacillaceae</taxon>
        <taxon>Terribacillus</taxon>
    </lineage>
</organism>
<keyword evidence="1" id="KW-0175">Coiled coil</keyword>
<dbReference type="Proteomes" id="UP000216013">
    <property type="component" value="Unassembled WGS sequence"/>
</dbReference>
<accession>A0A268A7S4</accession>
<name>A0A268A7S4_9BACI</name>
<sequence>MTEMELFVDLIDDVEADNILKYFKENPNGTRREAATLQQKKIQIKRVFKSMTPNMKRKRKRGGANPFYVYINKFSSITSEKGDDFYSHILVLNKMYEKTPNYAKFSNLLLNFPEETRQKLDEFDLVIKNGGNFLDINTDFNSIDELKAFLIRFSDYMGENAPKVISKKIMKETLSFNVSKLKDCEVAVKNQNLLEFYNEKDNLYSEYSVPITNIAYINTHTNEDRDILMLLAIEAMYESMISQNNNIENKVNEAIKTIEDEQLLIQNKVKDKENEITALKSELNKISKNNKALKIEVQSLKKTFEVRAEEFHKVNIDNEKEYQQQIEKLNRIKEEYENQIQKLNNEIVMNKVINEERGNLLNVATAVGIDWGIVCISGFEIIKEIYPEILIIDVEKDAKSILKGESINTIYLIMNGLSTKKYRRIKREIEKINIEVEALEFENVKEAIEWIGYKKTIEKRGVTV</sequence>
<dbReference type="RefSeq" id="WP_095261483.1">
    <property type="nucleotide sequence ID" value="NZ_NPBV01000025.1"/>
</dbReference>
<dbReference type="SUPFAM" id="SSF103657">
    <property type="entry name" value="BAR/IMD domain-like"/>
    <property type="match status" value="1"/>
</dbReference>
<feature type="coiled-coil region" evidence="1">
    <location>
        <begin position="237"/>
        <end position="353"/>
    </location>
</feature>
<gene>
    <name evidence="2" type="ORF">CHH64_15665</name>
</gene>
<evidence type="ECO:0000313" key="2">
    <source>
        <dbReference type="EMBL" id="PAD20175.1"/>
    </source>
</evidence>
<proteinExistence type="predicted"/>
<comment type="caution">
    <text evidence="2">The sequence shown here is derived from an EMBL/GenBank/DDBJ whole genome shotgun (WGS) entry which is preliminary data.</text>
</comment>
<reference evidence="2 3" key="1">
    <citation type="submission" date="2017-07" db="EMBL/GenBank/DDBJ databases">
        <title>Isolation and whole genome analysis of endospore-forming bacteria from heroin.</title>
        <authorList>
            <person name="Kalinowski J."/>
            <person name="Ahrens B."/>
            <person name="Al-Dilaimi A."/>
            <person name="Winkler A."/>
            <person name="Wibberg D."/>
            <person name="Schleenbecker U."/>
            <person name="Ruckert C."/>
            <person name="Wolfel R."/>
            <person name="Grass G."/>
        </authorList>
    </citation>
    <scope>NUCLEOTIDE SEQUENCE [LARGE SCALE GENOMIC DNA]</scope>
    <source>
        <strain evidence="2 3">7528</strain>
    </source>
</reference>
<dbReference type="AlphaFoldDB" id="A0A268A7S4"/>
<dbReference type="EMBL" id="NPBV01000025">
    <property type="protein sequence ID" value="PAD20175.1"/>
    <property type="molecule type" value="Genomic_DNA"/>
</dbReference>